<keyword evidence="3" id="KW-1185">Reference proteome</keyword>
<feature type="compositionally biased region" description="Low complexity" evidence="1">
    <location>
        <begin position="41"/>
        <end position="59"/>
    </location>
</feature>
<feature type="compositionally biased region" description="Basic and acidic residues" evidence="1">
    <location>
        <begin position="30"/>
        <end position="40"/>
    </location>
</feature>
<proteinExistence type="predicted"/>
<protein>
    <submittedName>
        <fullName evidence="2">Uncharacterized protein</fullName>
    </submittedName>
</protein>
<evidence type="ECO:0000313" key="2">
    <source>
        <dbReference type="EMBL" id="KAK9518523.1"/>
    </source>
</evidence>
<evidence type="ECO:0000313" key="3">
    <source>
        <dbReference type="Proteomes" id="UP001488805"/>
    </source>
</evidence>
<sequence length="85" mass="9269">MYLVGRRIVGKPRRPFGAGRYKAALTNQPEGRRSRAEARRPGGPRARGPPGASGPVGPGRYTALLARSGSHFTYSYFHFSFSKSC</sequence>
<dbReference type="EMBL" id="JBCEZU010000538">
    <property type="protein sequence ID" value="KAK9518523.1"/>
    <property type="molecule type" value="Genomic_DNA"/>
</dbReference>
<dbReference type="AlphaFoldDB" id="A0AAW1E8H3"/>
<accession>A0AAW1E8H3</accession>
<reference evidence="2 3" key="1">
    <citation type="journal article" date="2024" name="Genome Biol. Evol.">
        <title>Chromosome-level genome assembly of the viviparous eelpout Zoarces viviparus.</title>
        <authorList>
            <person name="Fuhrmann N."/>
            <person name="Brasseur M.V."/>
            <person name="Bakowski C.E."/>
            <person name="Podsiadlowski L."/>
            <person name="Prost S."/>
            <person name="Krehenwinkel H."/>
            <person name="Mayer C."/>
        </authorList>
    </citation>
    <scope>NUCLEOTIDE SEQUENCE [LARGE SCALE GENOMIC DNA]</scope>
    <source>
        <strain evidence="2">NO-MEL_2022_Ind0_liver</strain>
    </source>
</reference>
<feature type="region of interest" description="Disordered" evidence="1">
    <location>
        <begin position="13"/>
        <end position="59"/>
    </location>
</feature>
<gene>
    <name evidence="2" type="ORF">VZT92_023829</name>
</gene>
<comment type="caution">
    <text evidence="2">The sequence shown here is derived from an EMBL/GenBank/DDBJ whole genome shotgun (WGS) entry which is preliminary data.</text>
</comment>
<name>A0AAW1E8H3_ZOAVI</name>
<evidence type="ECO:0000256" key="1">
    <source>
        <dbReference type="SAM" id="MobiDB-lite"/>
    </source>
</evidence>
<dbReference type="Proteomes" id="UP001488805">
    <property type="component" value="Unassembled WGS sequence"/>
</dbReference>
<organism evidence="2 3">
    <name type="scientific">Zoarces viviparus</name>
    <name type="common">Viviparous eelpout</name>
    <name type="synonym">Blennius viviparus</name>
    <dbReference type="NCBI Taxonomy" id="48416"/>
    <lineage>
        <taxon>Eukaryota</taxon>
        <taxon>Metazoa</taxon>
        <taxon>Chordata</taxon>
        <taxon>Craniata</taxon>
        <taxon>Vertebrata</taxon>
        <taxon>Euteleostomi</taxon>
        <taxon>Actinopterygii</taxon>
        <taxon>Neopterygii</taxon>
        <taxon>Teleostei</taxon>
        <taxon>Neoteleostei</taxon>
        <taxon>Acanthomorphata</taxon>
        <taxon>Eupercaria</taxon>
        <taxon>Perciformes</taxon>
        <taxon>Cottioidei</taxon>
        <taxon>Zoarcales</taxon>
        <taxon>Zoarcidae</taxon>
        <taxon>Zoarcinae</taxon>
        <taxon>Zoarces</taxon>
    </lineage>
</organism>